<reference evidence="4" key="1">
    <citation type="journal article" date="2019" name="Int. J. Syst. Evol. Microbiol.">
        <title>The Global Catalogue of Microorganisms (GCM) 10K type strain sequencing project: providing services to taxonomists for standard genome sequencing and annotation.</title>
        <authorList>
            <consortium name="The Broad Institute Genomics Platform"/>
            <consortium name="The Broad Institute Genome Sequencing Center for Infectious Disease"/>
            <person name="Wu L."/>
            <person name="Ma J."/>
        </authorList>
    </citation>
    <scope>NUCLEOTIDE SEQUENCE [LARGE SCALE GENOMIC DNA]</scope>
    <source>
        <strain evidence="4">NBRC 106396</strain>
    </source>
</reference>
<comment type="caution">
    <text evidence="3">The sequence shown here is derived from an EMBL/GenBank/DDBJ whole genome shotgun (WGS) entry which is preliminary data.</text>
</comment>
<dbReference type="CDD" id="cd00090">
    <property type="entry name" value="HTH_ARSR"/>
    <property type="match status" value="1"/>
</dbReference>
<feature type="region of interest" description="Disordered" evidence="2">
    <location>
        <begin position="192"/>
        <end position="213"/>
    </location>
</feature>
<keyword evidence="4" id="KW-1185">Reference proteome</keyword>
<dbReference type="InterPro" id="IPR036388">
    <property type="entry name" value="WH-like_DNA-bd_sf"/>
</dbReference>
<proteinExistence type="predicted"/>
<evidence type="ECO:0000256" key="2">
    <source>
        <dbReference type="SAM" id="MobiDB-lite"/>
    </source>
</evidence>
<protein>
    <submittedName>
        <fullName evidence="3">Winged helix-turn-helix domain-containing protein</fullName>
    </submittedName>
</protein>
<dbReference type="Pfam" id="PF12840">
    <property type="entry name" value="HTH_20"/>
    <property type="match status" value="1"/>
</dbReference>
<dbReference type="EMBL" id="JBHTCP010000050">
    <property type="protein sequence ID" value="MFC7373131.1"/>
    <property type="molecule type" value="Genomic_DNA"/>
</dbReference>
<accession>A0ABW2NRP2</accession>
<dbReference type="InterPro" id="IPR011991">
    <property type="entry name" value="ArsR-like_HTH"/>
</dbReference>
<keyword evidence="1" id="KW-0238">DNA-binding</keyword>
<sequence length="213" mass="24056">MKPKIIKETFLVTEPEQAAAMLHPVRSALISLLKEPASATELAKEMNESPQKLNYHLKALEKVGLVYRAGTRNVRNLVEVLYQVAGKSFVLSDSLGMPQETIQKLKDQSALAHVLAFTEKIKSDTAALMEQADEEEVPTAIMEAVIQLSSKQQRNQFMKEYSELLKKLIQHYQARENEQSVPYQVSIAVYPRPKGGRNDESFNKRGKEDRLGE</sequence>
<organism evidence="3 4">
    <name type="scientific">Fictibacillus iocasae</name>
    <dbReference type="NCBI Taxonomy" id="2715437"/>
    <lineage>
        <taxon>Bacteria</taxon>
        <taxon>Bacillati</taxon>
        <taxon>Bacillota</taxon>
        <taxon>Bacilli</taxon>
        <taxon>Bacillales</taxon>
        <taxon>Fictibacillaceae</taxon>
        <taxon>Fictibacillus</taxon>
    </lineage>
</organism>
<evidence type="ECO:0000313" key="3">
    <source>
        <dbReference type="EMBL" id="MFC7373131.1"/>
    </source>
</evidence>
<name>A0ABW2NRP2_9BACL</name>
<evidence type="ECO:0000256" key="1">
    <source>
        <dbReference type="ARBA" id="ARBA00023125"/>
    </source>
</evidence>
<feature type="compositionally biased region" description="Basic and acidic residues" evidence="2">
    <location>
        <begin position="196"/>
        <end position="213"/>
    </location>
</feature>
<dbReference type="Proteomes" id="UP001596549">
    <property type="component" value="Unassembled WGS sequence"/>
</dbReference>
<dbReference type="SUPFAM" id="SSF46785">
    <property type="entry name" value="Winged helix' DNA-binding domain"/>
    <property type="match status" value="1"/>
</dbReference>
<dbReference type="InterPro" id="IPR036390">
    <property type="entry name" value="WH_DNA-bd_sf"/>
</dbReference>
<gene>
    <name evidence="3" type="ORF">ACFQPF_15935</name>
</gene>
<evidence type="ECO:0000313" key="4">
    <source>
        <dbReference type="Proteomes" id="UP001596549"/>
    </source>
</evidence>
<dbReference type="RefSeq" id="WP_379750752.1">
    <property type="nucleotide sequence ID" value="NZ_JBHTCP010000050.1"/>
</dbReference>
<dbReference type="Gene3D" id="1.10.10.10">
    <property type="entry name" value="Winged helix-like DNA-binding domain superfamily/Winged helix DNA-binding domain"/>
    <property type="match status" value="1"/>
</dbReference>